<feature type="compositionally biased region" description="Polar residues" evidence="1">
    <location>
        <begin position="260"/>
        <end position="278"/>
    </location>
</feature>
<dbReference type="InterPro" id="IPR011990">
    <property type="entry name" value="TPR-like_helical_dom_sf"/>
</dbReference>
<dbReference type="EMBL" id="JALJOV010000076">
    <property type="protein sequence ID" value="KAK9867593.1"/>
    <property type="molecule type" value="Genomic_DNA"/>
</dbReference>
<gene>
    <name evidence="2" type="ORF">WJX84_000627</name>
</gene>
<dbReference type="Proteomes" id="UP001485043">
    <property type="component" value="Unassembled WGS sequence"/>
</dbReference>
<evidence type="ECO:0000313" key="3">
    <source>
        <dbReference type="Proteomes" id="UP001485043"/>
    </source>
</evidence>
<dbReference type="PANTHER" id="PTHR22767:SF3">
    <property type="entry name" value="N-ALPHA-ACETYLTRANSFERASE 25, NATB AUXILIARY SUBUNIT"/>
    <property type="match status" value="1"/>
</dbReference>
<proteinExistence type="predicted"/>
<comment type="caution">
    <text evidence="2">The sequence shown here is derived from an EMBL/GenBank/DDBJ whole genome shotgun (WGS) entry which is preliminary data.</text>
</comment>
<evidence type="ECO:0000313" key="2">
    <source>
        <dbReference type="EMBL" id="KAK9867593.1"/>
    </source>
</evidence>
<sequence length="278" mass="30343">MDYRITDAYDRRLRPLYDALDSGNWKAGAKAATTALSKYPGDQTVRLLQGILHQRSGKKTEAIRVCNEVAAEVPTDERVLSTLAHLCRKLNKLVLVREVLEKATAADAKNVDLLRGLFGAYARESKFAEQQQVASKLQRLSGPEEPYIWWIICSLILQARAAVQGTQTSLSPQQLLKLAEGMISKQKQRLKTPWTYEETMLFIGVLQAQGKHQEALEHVQGPGAGGLVIAAERGALEGRLLVAAGQKEAAAALYRDHSEQGCSSASPGALPNSSRNLG</sequence>
<accession>A0AAW1TDW6</accession>
<dbReference type="Pfam" id="PF13432">
    <property type="entry name" value="TPR_16"/>
    <property type="match status" value="1"/>
</dbReference>
<evidence type="ECO:0008006" key="4">
    <source>
        <dbReference type="Google" id="ProtNLM"/>
    </source>
</evidence>
<protein>
    <recommendedName>
        <fullName evidence="4">ER membrane protein complex subunit 2</fullName>
    </recommendedName>
</protein>
<dbReference type="GO" id="GO:0031416">
    <property type="term" value="C:NatB complex"/>
    <property type="evidence" value="ECO:0007669"/>
    <property type="project" value="TreeGrafter"/>
</dbReference>
<organism evidence="2 3">
    <name type="scientific">Apatococcus fuscideae</name>
    <dbReference type="NCBI Taxonomy" id="2026836"/>
    <lineage>
        <taxon>Eukaryota</taxon>
        <taxon>Viridiplantae</taxon>
        <taxon>Chlorophyta</taxon>
        <taxon>core chlorophytes</taxon>
        <taxon>Trebouxiophyceae</taxon>
        <taxon>Chlorellales</taxon>
        <taxon>Chlorellaceae</taxon>
        <taxon>Apatococcus</taxon>
    </lineage>
</organism>
<evidence type="ECO:0000256" key="1">
    <source>
        <dbReference type="SAM" id="MobiDB-lite"/>
    </source>
</evidence>
<keyword evidence="3" id="KW-1185">Reference proteome</keyword>
<dbReference type="Gene3D" id="1.25.40.1040">
    <property type="match status" value="1"/>
</dbReference>
<feature type="region of interest" description="Disordered" evidence="1">
    <location>
        <begin position="259"/>
        <end position="278"/>
    </location>
</feature>
<dbReference type="SUPFAM" id="SSF48452">
    <property type="entry name" value="TPR-like"/>
    <property type="match status" value="1"/>
</dbReference>
<dbReference type="AlphaFoldDB" id="A0AAW1TDW6"/>
<name>A0AAW1TDW6_9CHLO</name>
<reference evidence="2 3" key="1">
    <citation type="journal article" date="2024" name="Nat. Commun.">
        <title>Phylogenomics reveals the evolutionary origins of lichenization in chlorophyte algae.</title>
        <authorList>
            <person name="Puginier C."/>
            <person name="Libourel C."/>
            <person name="Otte J."/>
            <person name="Skaloud P."/>
            <person name="Haon M."/>
            <person name="Grisel S."/>
            <person name="Petersen M."/>
            <person name="Berrin J.G."/>
            <person name="Delaux P.M."/>
            <person name="Dal Grande F."/>
            <person name="Keller J."/>
        </authorList>
    </citation>
    <scope>NUCLEOTIDE SEQUENCE [LARGE SCALE GENOMIC DNA]</scope>
    <source>
        <strain evidence="2 3">SAG 2523</strain>
    </source>
</reference>
<dbReference type="PANTHER" id="PTHR22767">
    <property type="entry name" value="N-TERMINAL ACETYLTRANSFERASE-RELATED"/>
    <property type="match status" value="1"/>
</dbReference>